<dbReference type="GO" id="GO:0015293">
    <property type="term" value="F:symporter activity"/>
    <property type="evidence" value="ECO:0007669"/>
    <property type="project" value="UniProtKB-KW"/>
</dbReference>
<sequence length="396" mass="45171">MKMEFGRRRMALLLVLLLSVLTVNGAYLNMSASSISIELNEEKRLYLLPRSELDESALIEFTYEIGSEIKFEQDTKLIRDVPNVTIPANSTEKVPFLVKSESPGHVILGINSTSTELQDLKDVYVRIDVYHSTMLVVINSVIGWIYFVAWTVSFYPQVYSNFKRKSVIGLNFDYLTYNILGFLAYGFFNVGMFWLPSIKNEYANDHPRGINPVQLNDVIFTIHAVFITIITIVQCFIYERGHQKISKFCKVLVGIAILFSVITLFVAVGGKITWLTYLYYFSYIKLGVTLIKYVPQAYMNYQRKSTEGWSIGNVLLDCTGGSLSLLQMFLLSYNSNDWGSIFGDPTKFGLGFFSVLFDILFMVQHYILYRGNSAYTPIKVEDEVKPDDSKIQQNGV</sequence>
<evidence type="ECO:0000256" key="14">
    <source>
        <dbReference type="SAM" id="Phobius"/>
    </source>
</evidence>
<evidence type="ECO:0000256" key="1">
    <source>
        <dbReference type="ARBA" id="ARBA00004155"/>
    </source>
</evidence>
<keyword evidence="17" id="KW-1185">Reference proteome</keyword>
<feature type="transmembrane region" description="Helical" evidence="14">
    <location>
        <begin position="218"/>
        <end position="237"/>
    </location>
</feature>
<evidence type="ECO:0000256" key="6">
    <source>
        <dbReference type="ARBA" id="ARBA00022847"/>
    </source>
</evidence>
<feature type="transmembrane region" description="Helical" evidence="14">
    <location>
        <begin position="348"/>
        <end position="369"/>
    </location>
</feature>
<evidence type="ECO:0000256" key="12">
    <source>
        <dbReference type="ARBA" id="ARBA00055495"/>
    </source>
</evidence>
<accession>A0AAN8K2L4</accession>
<keyword evidence="9" id="KW-0325">Glycoprotein</keyword>
<dbReference type="FunFam" id="1.20.1280.290:FF:000016">
    <property type="entry name" value="Cystinosin homolog"/>
    <property type="match status" value="1"/>
</dbReference>
<comment type="similarity">
    <text evidence="2">Belongs to the cystinosin family.</text>
</comment>
<gene>
    <name evidence="16" type="ORF">SNE40_004348</name>
</gene>
<keyword evidence="5" id="KW-0677">Repeat</keyword>
<comment type="catalytic activity">
    <reaction evidence="11">
        <text>L-cystine(out) + H(+)(out) = L-cystine(in) + H(+)(in)</text>
        <dbReference type="Rhea" id="RHEA:66172"/>
        <dbReference type="ChEBI" id="CHEBI:15378"/>
        <dbReference type="ChEBI" id="CHEBI:35491"/>
    </reaction>
    <physiologicalReaction direction="left-to-right" evidence="11">
        <dbReference type="Rhea" id="RHEA:66173"/>
    </physiologicalReaction>
</comment>
<comment type="subcellular location">
    <subcellularLocation>
        <location evidence="1">Lysosome membrane</location>
        <topology evidence="1">Multi-pass membrane protein</topology>
    </subcellularLocation>
</comment>
<keyword evidence="10" id="KW-0458">Lysosome</keyword>
<dbReference type="SMART" id="SM00679">
    <property type="entry name" value="CTNS"/>
    <property type="match status" value="2"/>
</dbReference>
<dbReference type="GO" id="GO:0015184">
    <property type="term" value="F:L-cystine transmembrane transporter activity"/>
    <property type="evidence" value="ECO:0007669"/>
    <property type="project" value="TreeGrafter"/>
</dbReference>
<evidence type="ECO:0000256" key="3">
    <source>
        <dbReference type="ARBA" id="ARBA00022448"/>
    </source>
</evidence>
<dbReference type="Proteomes" id="UP001347796">
    <property type="component" value="Unassembled WGS sequence"/>
</dbReference>
<feature type="transmembrane region" description="Helical" evidence="14">
    <location>
        <begin position="175"/>
        <end position="198"/>
    </location>
</feature>
<keyword evidence="8 14" id="KW-0472">Membrane</keyword>
<dbReference type="EMBL" id="JAZGQO010000003">
    <property type="protein sequence ID" value="KAK6188088.1"/>
    <property type="molecule type" value="Genomic_DNA"/>
</dbReference>
<dbReference type="InterPro" id="IPR006603">
    <property type="entry name" value="PQ-loop_rpt"/>
</dbReference>
<evidence type="ECO:0000256" key="4">
    <source>
        <dbReference type="ARBA" id="ARBA00022692"/>
    </source>
</evidence>
<organism evidence="16 17">
    <name type="scientific">Patella caerulea</name>
    <name type="common">Rayed Mediterranean limpet</name>
    <dbReference type="NCBI Taxonomy" id="87958"/>
    <lineage>
        <taxon>Eukaryota</taxon>
        <taxon>Metazoa</taxon>
        <taxon>Spiralia</taxon>
        <taxon>Lophotrochozoa</taxon>
        <taxon>Mollusca</taxon>
        <taxon>Gastropoda</taxon>
        <taxon>Patellogastropoda</taxon>
        <taxon>Patelloidea</taxon>
        <taxon>Patellidae</taxon>
        <taxon>Patella</taxon>
    </lineage>
</organism>
<keyword evidence="6" id="KW-0769">Symport</keyword>
<dbReference type="PANTHER" id="PTHR13131:SF5">
    <property type="entry name" value="CYSTINOSIN"/>
    <property type="match status" value="1"/>
</dbReference>
<evidence type="ECO:0000256" key="11">
    <source>
        <dbReference type="ARBA" id="ARBA00048473"/>
    </source>
</evidence>
<dbReference type="GO" id="GO:0005765">
    <property type="term" value="C:lysosomal membrane"/>
    <property type="evidence" value="ECO:0007669"/>
    <property type="project" value="UniProtKB-SubCell"/>
</dbReference>
<evidence type="ECO:0000256" key="9">
    <source>
        <dbReference type="ARBA" id="ARBA00023180"/>
    </source>
</evidence>
<dbReference type="FunFam" id="1.20.1280.290:FF:000023">
    <property type="entry name" value="Cystinosin homolog"/>
    <property type="match status" value="1"/>
</dbReference>
<keyword evidence="3" id="KW-0813">Transport</keyword>
<evidence type="ECO:0000256" key="15">
    <source>
        <dbReference type="SAM" id="SignalP"/>
    </source>
</evidence>
<feature type="transmembrane region" description="Helical" evidence="14">
    <location>
        <begin position="314"/>
        <end position="333"/>
    </location>
</feature>
<feature type="signal peptide" evidence="15">
    <location>
        <begin position="1"/>
        <end position="25"/>
    </location>
</feature>
<keyword evidence="7 14" id="KW-1133">Transmembrane helix</keyword>
<evidence type="ECO:0000256" key="13">
    <source>
        <dbReference type="ARBA" id="ARBA00074957"/>
    </source>
</evidence>
<name>A0AAN8K2L4_PATCE</name>
<evidence type="ECO:0000256" key="7">
    <source>
        <dbReference type="ARBA" id="ARBA00022989"/>
    </source>
</evidence>
<evidence type="ECO:0000256" key="8">
    <source>
        <dbReference type="ARBA" id="ARBA00023136"/>
    </source>
</evidence>
<feature type="transmembrane region" description="Helical" evidence="14">
    <location>
        <begin position="249"/>
        <end position="268"/>
    </location>
</feature>
<evidence type="ECO:0000313" key="16">
    <source>
        <dbReference type="EMBL" id="KAK6188088.1"/>
    </source>
</evidence>
<evidence type="ECO:0000313" key="17">
    <source>
        <dbReference type="Proteomes" id="UP001347796"/>
    </source>
</evidence>
<comment type="function">
    <text evidence="12">Cystine/H(+) symporter that mediates export of cystine, the oxidized dimer of cysteine, from lysosomes. May play a role in the degradation of engulfed apoptotic cells.</text>
</comment>
<keyword evidence="15" id="KW-0732">Signal</keyword>
<dbReference type="Pfam" id="PF04193">
    <property type="entry name" value="PQ-loop"/>
    <property type="match status" value="2"/>
</dbReference>
<dbReference type="Gene3D" id="1.20.1280.290">
    <property type="match status" value="1"/>
</dbReference>
<feature type="transmembrane region" description="Helical" evidence="14">
    <location>
        <begin position="274"/>
        <end position="294"/>
    </location>
</feature>
<keyword evidence="4 14" id="KW-0812">Transmembrane</keyword>
<evidence type="ECO:0000256" key="5">
    <source>
        <dbReference type="ARBA" id="ARBA00022737"/>
    </source>
</evidence>
<dbReference type="NCBIfam" id="TIGR00951">
    <property type="entry name" value="2A43"/>
    <property type="match status" value="1"/>
</dbReference>
<reference evidence="16 17" key="1">
    <citation type="submission" date="2024-01" db="EMBL/GenBank/DDBJ databases">
        <title>The genome of the rayed Mediterranean limpet Patella caerulea (Linnaeus, 1758).</title>
        <authorList>
            <person name="Anh-Thu Weber A."/>
            <person name="Halstead-Nussloch G."/>
        </authorList>
    </citation>
    <scope>NUCLEOTIDE SEQUENCE [LARGE SCALE GENOMIC DNA]</scope>
    <source>
        <strain evidence="16">AATW-2023a</strain>
        <tissue evidence="16">Whole specimen</tissue>
    </source>
</reference>
<dbReference type="AlphaFoldDB" id="A0AAN8K2L4"/>
<evidence type="ECO:0000256" key="2">
    <source>
        <dbReference type="ARBA" id="ARBA00006855"/>
    </source>
</evidence>
<dbReference type="PANTHER" id="PTHR13131">
    <property type="entry name" value="CYSTINOSIN"/>
    <property type="match status" value="1"/>
</dbReference>
<proteinExistence type="inferred from homology"/>
<feature type="transmembrane region" description="Helical" evidence="14">
    <location>
        <begin position="134"/>
        <end position="155"/>
    </location>
</feature>
<dbReference type="InterPro" id="IPR005282">
    <property type="entry name" value="LC_transporter"/>
</dbReference>
<evidence type="ECO:0000256" key="10">
    <source>
        <dbReference type="ARBA" id="ARBA00023228"/>
    </source>
</evidence>
<feature type="chain" id="PRO_5042931686" description="Cystinosin homolog" evidence="15">
    <location>
        <begin position="26"/>
        <end position="396"/>
    </location>
</feature>
<protein>
    <recommendedName>
        <fullName evidence="13">Cystinosin homolog</fullName>
    </recommendedName>
</protein>
<comment type="caution">
    <text evidence="16">The sequence shown here is derived from an EMBL/GenBank/DDBJ whole genome shotgun (WGS) entry which is preliminary data.</text>
</comment>